<accession>A0A813FH10</accession>
<dbReference type="OrthoDB" id="426718at2759"/>
<dbReference type="OMA" id="YAMESPR"/>
<dbReference type="InterPro" id="IPR029058">
    <property type="entry name" value="AB_hydrolase_fold"/>
</dbReference>
<sequence>MAGSVRKLLAILNLGEAVQTLAYNQSIGLDLAYLEKAAYCGEDRFNRWDVGESVVKGFKVDASKVRFVADSSTQAAAGVGRMLDPPGCFVAMRGTNGPISSLLDAAFWLTDFGSQDNCPDCQVDFGFHRSYLSIKEGIFRALAEFGSKSLPLYLTGHSLGAAELSYLLFDALVDGYAVKHMYAMESPRPGNQAFAKALQSLAMRGKVDAWRIAHYQDAVVHLPPRGVLSYVHALPEIYYTSRNSTDHRICGLEEADCSNKWWPWQWTNADHSWYAQLNPCDCKNSTSALQPSSWII</sequence>
<dbReference type="Proteomes" id="UP000654075">
    <property type="component" value="Unassembled WGS sequence"/>
</dbReference>
<evidence type="ECO:0000313" key="2">
    <source>
        <dbReference type="EMBL" id="CAE8612627.1"/>
    </source>
</evidence>
<name>A0A813FH10_POLGL</name>
<feature type="domain" description="Fungal lipase-type" evidence="1">
    <location>
        <begin position="89"/>
        <end position="225"/>
    </location>
</feature>
<dbReference type="EMBL" id="CAJNNV010025139">
    <property type="protein sequence ID" value="CAE8612627.1"/>
    <property type="molecule type" value="Genomic_DNA"/>
</dbReference>
<protein>
    <recommendedName>
        <fullName evidence="1">Fungal lipase-type domain-containing protein</fullName>
    </recommendedName>
</protein>
<dbReference type="Proteomes" id="UP000626109">
    <property type="component" value="Unassembled WGS sequence"/>
</dbReference>
<dbReference type="Pfam" id="PF01764">
    <property type="entry name" value="Lipase_3"/>
    <property type="match status" value="1"/>
</dbReference>
<dbReference type="InterPro" id="IPR051218">
    <property type="entry name" value="Sec_MonoDiacylglyc_Lipase"/>
</dbReference>
<dbReference type="PANTHER" id="PTHR45856">
    <property type="entry name" value="ALPHA/BETA-HYDROLASES SUPERFAMILY PROTEIN"/>
    <property type="match status" value="1"/>
</dbReference>
<dbReference type="PANTHER" id="PTHR45856:SF25">
    <property type="entry name" value="FUNGAL LIPASE-LIKE DOMAIN-CONTAINING PROTEIN"/>
    <property type="match status" value="1"/>
</dbReference>
<comment type="caution">
    <text evidence="2">The sequence shown here is derived from an EMBL/GenBank/DDBJ whole genome shotgun (WGS) entry which is preliminary data.</text>
</comment>
<dbReference type="InterPro" id="IPR002921">
    <property type="entry name" value="Fungal_lipase-type"/>
</dbReference>
<evidence type="ECO:0000313" key="4">
    <source>
        <dbReference type="Proteomes" id="UP000654075"/>
    </source>
</evidence>
<gene>
    <name evidence="2" type="ORF">PGLA1383_LOCUS30417</name>
    <name evidence="3" type="ORF">PGLA2088_LOCUS25753</name>
</gene>
<dbReference type="EMBL" id="CAJNNW010026846">
    <property type="protein sequence ID" value="CAE8688087.1"/>
    <property type="molecule type" value="Genomic_DNA"/>
</dbReference>
<proteinExistence type="predicted"/>
<evidence type="ECO:0000313" key="3">
    <source>
        <dbReference type="EMBL" id="CAE8688087.1"/>
    </source>
</evidence>
<dbReference type="CDD" id="cd00519">
    <property type="entry name" value="Lipase_3"/>
    <property type="match status" value="1"/>
</dbReference>
<keyword evidence="4" id="KW-1185">Reference proteome</keyword>
<dbReference type="Gene3D" id="3.40.50.1820">
    <property type="entry name" value="alpha/beta hydrolase"/>
    <property type="match status" value="1"/>
</dbReference>
<dbReference type="SUPFAM" id="SSF53474">
    <property type="entry name" value="alpha/beta-Hydrolases"/>
    <property type="match status" value="1"/>
</dbReference>
<reference evidence="2" key="1">
    <citation type="submission" date="2021-02" db="EMBL/GenBank/DDBJ databases">
        <authorList>
            <person name="Dougan E. K."/>
            <person name="Rhodes N."/>
            <person name="Thang M."/>
            <person name="Chan C."/>
        </authorList>
    </citation>
    <scope>NUCLEOTIDE SEQUENCE</scope>
</reference>
<evidence type="ECO:0000259" key="1">
    <source>
        <dbReference type="Pfam" id="PF01764"/>
    </source>
</evidence>
<dbReference type="AlphaFoldDB" id="A0A813FH10"/>
<dbReference type="GO" id="GO:0006629">
    <property type="term" value="P:lipid metabolic process"/>
    <property type="evidence" value="ECO:0007669"/>
    <property type="project" value="InterPro"/>
</dbReference>
<organism evidence="2 4">
    <name type="scientific">Polarella glacialis</name>
    <name type="common">Dinoflagellate</name>
    <dbReference type="NCBI Taxonomy" id="89957"/>
    <lineage>
        <taxon>Eukaryota</taxon>
        <taxon>Sar</taxon>
        <taxon>Alveolata</taxon>
        <taxon>Dinophyceae</taxon>
        <taxon>Suessiales</taxon>
        <taxon>Suessiaceae</taxon>
        <taxon>Polarella</taxon>
    </lineage>
</organism>